<protein>
    <submittedName>
        <fullName evidence="1">Uncharacterized protein</fullName>
    </submittedName>
</protein>
<keyword evidence="2" id="KW-1185">Reference proteome</keyword>
<evidence type="ECO:0000313" key="1">
    <source>
        <dbReference type="EMBL" id="TQJ14529.1"/>
    </source>
</evidence>
<proteinExistence type="predicted"/>
<comment type="caution">
    <text evidence="1">The sequence shown here is derived from an EMBL/GenBank/DDBJ whole genome shotgun (WGS) entry which is preliminary data.</text>
</comment>
<name>A0A542EGT1_9MICO</name>
<gene>
    <name evidence="1" type="ORF">FB459_1996</name>
</gene>
<dbReference type="RefSeq" id="WP_141928329.1">
    <property type="nucleotide sequence ID" value="NZ_BAABCI010000003.1"/>
</dbReference>
<dbReference type="Proteomes" id="UP000320806">
    <property type="component" value="Unassembled WGS sequence"/>
</dbReference>
<reference evidence="1 2" key="1">
    <citation type="submission" date="2019-06" db="EMBL/GenBank/DDBJ databases">
        <title>Sequencing the genomes of 1000 actinobacteria strains.</title>
        <authorList>
            <person name="Klenk H.-P."/>
        </authorList>
    </citation>
    <scope>NUCLEOTIDE SEQUENCE [LARGE SCALE GENOMIC DNA]</scope>
    <source>
        <strain evidence="1 2">DSM 19828</strain>
    </source>
</reference>
<accession>A0A542EGT1</accession>
<dbReference type="EMBL" id="VFMO01000001">
    <property type="protein sequence ID" value="TQJ14529.1"/>
    <property type="molecule type" value="Genomic_DNA"/>
</dbReference>
<sequence length="149" mass="15969">MSLPSPLESPGFSRGEDVNAALIRSVRSGAALSVFPLRTEMEEITAAAVLLSAQRHLMDQRRGSLGPSGASWDDAAATVLRDNPDLAPIWSGGRISLSIRELAELARAAVREVVALERLNLDNFAHETWLTGALERAAGVVALRSRQTV</sequence>
<evidence type="ECO:0000313" key="2">
    <source>
        <dbReference type="Proteomes" id="UP000320806"/>
    </source>
</evidence>
<dbReference type="AlphaFoldDB" id="A0A542EGT1"/>
<organism evidence="1 2">
    <name type="scientific">Yimella lutea</name>
    <dbReference type="NCBI Taxonomy" id="587872"/>
    <lineage>
        <taxon>Bacteria</taxon>
        <taxon>Bacillati</taxon>
        <taxon>Actinomycetota</taxon>
        <taxon>Actinomycetes</taxon>
        <taxon>Micrococcales</taxon>
        <taxon>Dermacoccaceae</taxon>
        <taxon>Yimella</taxon>
    </lineage>
</organism>